<feature type="transmembrane region" description="Helical" evidence="6">
    <location>
        <begin position="383"/>
        <end position="400"/>
    </location>
</feature>
<dbReference type="Proteomes" id="UP000824116">
    <property type="component" value="Unassembled WGS sequence"/>
</dbReference>
<evidence type="ECO:0000256" key="4">
    <source>
        <dbReference type="ARBA" id="ARBA00022989"/>
    </source>
</evidence>
<dbReference type="Pfam" id="PF01943">
    <property type="entry name" value="Polysacc_synt"/>
    <property type="match status" value="1"/>
</dbReference>
<dbReference type="InterPro" id="IPR050833">
    <property type="entry name" value="Poly_Biosynth_Transport"/>
</dbReference>
<dbReference type="PANTHER" id="PTHR30250:SF21">
    <property type="entry name" value="LIPID II FLIPPASE MURJ"/>
    <property type="match status" value="1"/>
</dbReference>
<dbReference type="AlphaFoldDB" id="A0A9D2G6S3"/>
<feature type="transmembrane region" description="Helical" evidence="6">
    <location>
        <begin position="213"/>
        <end position="233"/>
    </location>
</feature>
<reference evidence="7" key="1">
    <citation type="journal article" date="2021" name="PeerJ">
        <title>Extensive microbial diversity within the chicken gut microbiome revealed by metagenomics and culture.</title>
        <authorList>
            <person name="Gilroy R."/>
            <person name="Ravi A."/>
            <person name="Getino M."/>
            <person name="Pursley I."/>
            <person name="Horton D.L."/>
            <person name="Alikhan N.F."/>
            <person name="Baker D."/>
            <person name="Gharbi K."/>
            <person name="Hall N."/>
            <person name="Watson M."/>
            <person name="Adriaenssens E.M."/>
            <person name="Foster-Nyarko E."/>
            <person name="Jarju S."/>
            <person name="Secka A."/>
            <person name="Antonio M."/>
            <person name="Oren A."/>
            <person name="Chaudhuri R.R."/>
            <person name="La Ragione R."/>
            <person name="Hildebrand F."/>
            <person name="Pallen M.J."/>
        </authorList>
    </citation>
    <scope>NUCLEOTIDE SEQUENCE</scope>
    <source>
        <strain evidence="7">CHK196-3914</strain>
    </source>
</reference>
<feature type="transmembrane region" description="Helical" evidence="6">
    <location>
        <begin position="21"/>
        <end position="40"/>
    </location>
</feature>
<dbReference type="GO" id="GO:0005886">
    <property type="term" value="C:plasma membrane"/>
    <property type="evidence" value="ECO:0007669"/>
    <property type="project" value="UniProtKB-SubCell"/>
</dbReference>
<feature type="transmembrane region" description="Helical" evidence="6">
    <location>
        <begin position="318"/>
        <end position="339"/>
    </location>
</feature>
<keyword evidence="3 6" id="KW-0812">Transmembrane</keyword>
<keyword evidence="4 6" id="KW-1133">Transmembrane helix</keyword>
<accession>A0A9D2G6S3</accession>
<evidence type="ECO:0000256" key="6">
    <source>
        <dbReference type="SAM" id="Phobius"/>
    </source>
</evidence>
<evidence type="ECO:0000313" key="7">
    <source>
        <dbReference type="EMBL" id="HIZ73668.1"/>
    </source>
</evidence>
<evidence type="ECO:0000313" key="8">
    <source>
        <dbReference type="Proteomes" id="UP000824116"/>
    </source>
</evidence>
<protein>
    <submittedName>
        <fullName evidence="7">Polysaccharide biosynthesis protein</fullName>
    </submittedName>
</protein>
<feature type="transmembrane region" description="Helical" evidence="6">
    <location>
        <begin position="173"/>
        <end position="193"/>
    </location>
</feature>
<feature type="transmembrane region" description="Helical" evidence="6">
    <location>
        <begin position="92"/>
        <end position="121"/>
    </location>
</feature>
<reference evidence="7" key="2">
    <citation type="submission" date="2021-04" db="EMBL/GenBank/DDBJ databases">
        <authorList>
            <person name="Gilroy R."/>
        </authorList>
    </citation>
    <scope>NUCLEOTIDE SEQUENCE</scope>
    <source>
        <strain evidence="7">CHK196-3914</strain>
    </source>
</reference>
<dbReference type="PANTHER" id="PTHR30250">
    <property type="entry name" value="PST FAMILY PREDICTED COLANIC ACID TRANSPORTER"/>
    <property type="match status" value="1"/>
</dbReference>
<dbReference type="InterPro" id="IPR002797">
    <property type="entry name" value="Polysacc_synth"/>
</dbReference>
<gene>
    <name evidence="7" type="ORF">H9723_00275</name>
</gene>
<evidence type="ECO:0000256" key="3">
    <source>
        <dbReference type="ARBA" id="ARBA00022692"/>
    </source>
</evidence>
<keyword evidence="5 6" id="KW-0472">Membrane</keyword>
<feature type="transmembrane region" description="Helical" evidence="6">
    <location>
        <begin position="351"/>
        <end position="377"/>
    </location>
</feature>
<evidence type="ECO:0000256" key="5">
    <source>
        <dbReference type="ARBA" id="ARBA00023136"/>
    </source>
</evidence>
<feature type="transmembrane region" description="Helical" evidence="6">
    <location>
        <begin position="133"/>
        <end position="152"/>
    </location>
</feature>
<proteinExistence type="predicted"/>
<evidence type="ECO:0000256" key="2">
    <source>
        <dbReference type="ARBA" id="ARBA00022475"/>
    </source>
</evidence>
<keyword evidence="2" id="KW-1003">Cell membrane</keyword>
<sequence length="564" mass="60635">MAETPKTNNRNAKKDDYLVQGAILAAAAVLTKIIGVVYRIPLTNILGDEGNGFYGYAYQVYAIALMLSSFSLPTAVSKLVSARLAVRQRRNAFRVFICSLAFAFVVGLVISLAIFFGAGAISTYAMRSPLSVYALRVLAPGLLIVAVMAVIRGYFQGLGTMVPTAVSQILEQIVNAVVSIVGASILISVGNRAGQETGEELLGSAYGAAGSTLGTVLGALAGLLFLLFVLCLYKSVIKKQLKRDRSRHQESYSLILKALIFTAVPVIFSTAVYNINQIIDLTIFNHVMSSQGYVEQEYMALQGIYTGKYDTLINVPMAIANALGASVVPSLTAVVANGTEKQIHNKINQTFRLTMVIAIPSCVGYFVLASPLMVLLYNDASATPAYLLMAGAIVVVLYSLSSVSNSVLHGLNHMTAPAKNAGIALGVHLVAFCIMMIVFRMNVYALVGGNIVFALCMCILNQIKIRKVCGYEIDIMQTFVKPFIAAAVMGIVTFAVHFGLDLLIGGRFIATTISIFVAVAVYAVVVLRIGTLSEQDIIDLPMGVRLLKYCKKLRLLPEEKSETE</sequence>
<feature type="transmembrane region" description="Helical" evidence="6">
    <location>
        <begin position="445"/>
        <end position="463"/>
    </location>
</feature>
<feature type="transmembrane region" description="Helical" evidence="6">
    <location>
        <begin position="506"/>
        <end position="527"/>
    </location>
</feature>
<feature type="transmembrane region" description="Helical" evidence="6">
    <location>
        <begin position="60"/>
        <end position="80"/>
    </location>
</feature>
<feature type="transmembrane region" description="Helical" evidence="6">
    <location>
        <begin position="421"/>
        <end position="439"/>
    </location>
</feature>
<comment type="caution">
    <text evidence="7">The sequence shown here is derived from an EMBL/GenBank/DDBJ whole genome shotgun (WGS) entry which is preliminary data.</text>
</comment>
<dbReference type="InterPro" id="IPR024923">
    <property type="entry name" value="PG_synth_SpoVB"/>
</dbReference>
<dbReference type="PIRSF" id="PIRSF038958">
    <property type="entry name" value="PG_synth_SpoVB"/>
    <property type="match status" value="1"/>
</dbReference>
<organism evidence="7 8">
    <name type="scientific">Candidatus Mediterraneibacter stercoravium</name>
    <dbReference type="NCBI Taxonomy" id="2838685"/>
    <lineage>
        <taxon>Bacteria</taxon>
        <taxon>Bacillati</taxon>
        <taxon>Bacillota</taxon>
        <taxon>Clostridia</taxon>
        <taxon>Lachnospirales</taxon>
        <taxon>Lachnospiraceae</taxon>
        <taxon>Mediterraneibacter</taxon>
    </lineage>
</organism>
<evidence type="ECO:0000256" key="1">
    <source>
        <dbReference type="ARBA" id="ARBA00004651"/>
    </source>
</evidence>
<dbReference type="EMBL" id="DXAY01000004">
    <property type="protein sequence ID" value="HIZ73668.1"/>
    <property type="molecule type" value="Genomic_DNA"/>
</dbReference>
<feature type="transmembrane region" description="Helical" evidence="6">
    <location>
        <begin position="254"/>
        <end position="275"/>
    </location>
</feature>
<comment type="subcellular location">
    <subcellularLocation>
        <location evidence="1">Cell membrane</location>
        <topology evidence="1">Multi-pass membrane protein</topology>
    </subcellularLocation>
</comment>
<name>A0A9D2G6S3_9FIRM</name>
<feature type="transmembrane region" description="Helical" evidence="6">
    <location>
        <begin position="483"/>
        <end position="500"/>
    </location>
</feature>
<dbReference type="CDD" id="cd13124">
    <property type="entry name" value="MATE_SpoVB_like"/>
    <property type="match status" value="1"/>
</dbReference>